<dbReference type="GO" id="GO:0005524">
    <property type="term" value="F:ATP binding"/>
    <property type="evidence" value="ECO:0007669"/>
    <property type="project" value="UniProtKB-KW"/>
</dbReference>
<gene>
    <name evidence="5" type="ORF">JYB65_11180</name>
</gene>
<dbReference type="InterPro" id="IPR017871">
    <property type="entry name" value="ABC_transporter-like_CS"/>
</dbReference>
<dbReference type="Gene3D" id="3.40.50.300">
    <property type="entry name" value="P-loop containing nucleotide triphosphate hydrolases"/>
    <property type="match status" value="1"/>
</dbReference>
<evidence type="ECO:0000313" key="6">
    <source>
        <dbReference type="Proteomes" id="UP000664545"/>
    </source>
</evidence>
<sequence>MEIIKITNLTKSYKDLVAVNALCLSINEGNVHGILGPNGAGKSTLISCIVGLNDPDSGSIVYEGEASIKKWSKNIGYVPQELATYPELSAYDNIKFFASLYGLKGSELENKVEQSLDFVGLTDVRNKKSSEFSGGMKRRLNLACAITHSPKLIIMDEPTVGIDPQSRNRILENVKQLNEKGVTVIYTTHYMEEVEAICNTITVMDKGNVIANGTKEEIMGMMGQGMVYLVSVDSTKGEWNEFLKGVGALDKVSEVQEHEDEEQGFNQKSCLIRCSESDAIHSILMAATQAGLAVKNIAHSEPSLEEIFLELTGKELRD</sequence>
<dbReference type="Proteomes" id="UP000664545">
    <property type="component" value="Unassembled WGS sequence"/>
</dbReference>
<dbReference type="Pfam" id="PF00005">
    <property type="entry name" value="ABC_tran"/>
    <property type="match status" value="1"/>
</dbReference>
<keyword evidence="2" id="KW-0547">Nucleotide-binding</keyword>
<proteinExistence type="predicted"/>
<keyword evidence="1" id="KW-0813">Transport</keyword>
<dbReference type="PROSITE" id="PS00211">
    <property type="entry name" value="ABC_TRANSPORTER_1"/>
    <property type="match status" value="1"/>
</dbReference>
<dbReference type="AlphaFoldDB" id="A0A939DA44"/>
<dbReference type="InterPro" id="IPR003593">
    <property type="entry name" value="AAA+_ATPase"/>
</dbReference>
<name>A0A939DA44_CLOAM</name>
<dbReference type="GO" id="GO:0016887">
    <property type="term" value="F:ATP hydrolysis activity"/>
    <property type="evidence" value="ECO:0007669"/>
    <property type="project" value="InterPro"/>
</dbReference>
<dbReference type="InterPro" id="IPR027417">
    <property type="entry name" value="P-loop_NTPase"/>
</dbReference>
<dbReference type="InterPro" id="IPR025302">
    <property type="entry name" value="DrrA1/2-like_C"/>
</dbReference>
<keyword evidence="6" id="KW-1185">Reference proteome</keyword>
<evidence type="ECO:0000259" key="4">
    <source>
        <dbReference type="PROSITE" id="PS50893"/>
    </source>
</evidence>
<dbReference type="PANTHER" id="PTHR43582">
    <property type="entry name" value="LINEARMYCIN RESISTANCE ATP-BINDING PROTEIN LNRL"/>
    <property type="match status" value="1"/>
</dbReference>
<reference evidence="5" key="1">
    <citation type="submission" date="2021-02" db="EMBL/GenBank/DDBJ databases">
        <title>Abyssanaerobacter marinus gen.nov., sp., nov, anaerobic bacterium isolated from the Onnuri vent field of Indian Ocean and suggestion of Mogibacteriaceae fam. nov., and proposal of reclassification of ambiguous this family's genus member.</title>
        <authorList>
            <person name="Kim Y.J."/>
            <person name="Yang J.-A."/>
        </authorList>
    </citation>
    <scope>NUCLEOTIDE SEQUENCE</scope>
    <source>
        <strain evidence="5">DSM 2634</strain>
    </source>
</reference>
<dbReference type="EMBL" id="JAFJZZ010000005">
    <property type="protein sequence ID" value="MBN7773925.1"/>
    <property type="molecule type" value="Genomic_DNA"/>
</dbReference>
<evidence type="ECO:0000256" key="3">
    <source>
        <dbReference type="ARBA" id="ARBA00022840"/>
    </source>
</evidence>
<comment type="caution">
    <text evidence="5">The sequence shown here is derived from an EMBL/GenBank/DDBJ whole genome shotgun (WGS) entry which is preliminary data.</text>
</comment>
<dbReference type="InterPro" id="IPR003439">
    <property type="entry name" value="ABC_transporter-like_ATP-bd"/>
</dbReference>
<dbReference type="RefSeq" id="WP_206582765.1">
    <property type="nucleotide sequence ID" value="NZ_JAFJZZ010000005.1"/>
</dbReference>
<dbReference type="SMART" id="SM00382">
    <property type="entry name" value="AAA"/>
    <property type="match status" value="1"/>
</dbReference>
<evidence type="ECO:0000256" key="2">
    <source>
        <dbReference type="ARBA" id="ARBA00022741"/>
    </source>
</evidence>
<feature type="domain" description="ABC transporter" evidence="4">
    <location>
        <begin position="4"/>
        <end position="231"/>
    </location>
</feature>
<evidence type="ECO:0000256" key="1">
    <source>
        <dbReference type="ARBA" id="ARBA00022448"/>
    </source>
</evidence>
<dbReference type="PROSITE" id="PS50893">
    <property type="entry name" value="ABC_TRANSPORTER_2"/>
    <property type="match status" value="1"/>
</dbReference>
<organism evidence="5 6">
    <name type="scientific">Clostridium aminobutyricum</name>
    <dbReference type="NCBI Taxonomy" id="33953"/>
    <lineage>
        <taxon>Bacteria</taxon>
        <taxon>Bacillati</taxon>
        <taxon>Bacillota</taxon>
        <taxon>Clostridia</taxon>
        <taxon>Eubacteriales</taxon>
        <taxon>Clostridiaceae</taxon>
        <taxon>Clostridium</taxon>
    </lineage>
</organism>
<dbReference type="SUPFAM" id="SSF52540">
    <property type="entry name" value="P-loop containing nucleoside triphosphate hydrolases"/>
    <property type="match status" value="1"/>
</dbReference>
<accession>A0A939DA44</accession>
<keyword evidence="3 5" id="KW-0067">ATP-binding</keyword>
<dbReference type="Pfam" id="PF13732">
    <property type="entry name" value="DrrA1-3_C"/>
    <property type="match status" value="1"/>
</dbReference>
<evidence type="ECO:0000313" key="5">
    <source>
        <dbReference type="EMBL" id="MBN7773925.1"/>
    </source>
</evidence>
<dbReference type="PANTHER" id="PTHR43582:SF2">
    <property type="entry name" value="LINEARMYCIN RESISTANCE ATP-BINDING PROTEIN LNRL"/>
    <property type="match status" value="1"/>
</dbReference>
<protein>
    <submittedName>
        <fullName evidence="5">ABC transporter ATP-binding protein</fullName>
    </submittedName>
</protein>